<reference evidence="1" key="1">
    <citation type="submission" date="2021-03" db="EMBL/GenBank/DDBJ databases">
        <title>Taxonomic study of Clostridium polyendosporum from meadow-gley soil under rice.</title>
        <authorList>
            <person name="Kobayashi H."/>
            <person name="Tanizawa Y."/>
            <person name="Yagura M."/>
        </authorList>
    </citation>
    <scope>NUCLEOTIDE SEQUENCE</scope>
    <source>
        <strain evidence="1">JCM 30710</strain>
    </source>
</reference>
<dbReference type="Gene3D" id="3.40.50.1980">
    <property type="entry name" value="Nitrogenase molybdenum iron protein domain"/>
    <property type="match status" value="1"/>
</dbReference>
<dbReference type="EMBL" id="BOPZ01000022">
    <property type="protein sequence ID" value="GIM29761.1"/>
    <property type="molecule type" value="Genomic_DNA"/>
</dbReference>
<protein>
    <recommendedName>
        <fullName evidence="3">Nitrogenase component 1 type Oxidoreductase</fullName>
    </recommendedName>
</protein>
<sequence length="57" mass="6405">MFASSLEKHIAGEEFGAIQLRVGFPVYDRLIMDRNYSGYRGGLNLMEDFVSKFAGSL</sequence>
<keyword evidence="2" id="KW-1185">Reference proteome</keyword>
<accession>A0A919VHK0</accession>
<gene>
    <name evidence="1" type="ORF">CPJCM30710_24270</name>
</gene>
<dbReference type="RefSeq" id="WP_212904449.1">
    <property type="nucleotide sequence ID" value="NZ_BOPZ01000022.1"/>
</dbReference>
<dbReference type="Proteomes" id="UP000679179">
    <property type="component" value="Unassembled WGS sequence"/>
</dbReference>
<comment type="caution">
    <text evidence="1">The sequence shown here is derived from an EMBL/GenBank/DDBJ whole genome shotgun (WGS) entry which is preliminary data.</text>
</comment>
<evidence type="ECO:0000313" key="2">
    <source>
        <dbReference type="Proteomes" id="UP000679179"/>
    </source>
</evidence>
<evidence type="ECO:0008006" key="3">
    <source>
        <dbReference type="Google" id="ProtNLM"/>
    </source>
</evidence>
<proteinExistence type="predicted"/>
<name>A0A919VHK0_9CLOT</name>
<evidence type="ECO:0000313" key="1">
    <source>
        <dbReference type="EMBL" id="GIM29761.1"/>
    </source>
</evidence>
<dbReference type="AlphaFoldDB" id="A0A919VHK0"/>
<dbReference type="SUPFAM" id="SSF53807">
    <property type="entry name" value="Helical backbone' metal receptor"/>
    <property type="match status" value="1"/>
</dbReference>
<organism evidence="1 2">
    <name type="scientific">Clostridium polyendosporum</name>
    <dbReference type="NCBI Taxonomy" id="69208"/>
    <lineage>
        <taxon>Bacteria</taxon>
        <taxon>Bacillati</taxon>
        <taxon>Bacillota</taxon>
        <taxon>Clostridia</taxon>
        <taxon>Eubacteriales</taxon>
        <taxon>Clostridiaceae</taxon>
        <taxon>Clostridium</taxon>
    </lineage>
</organism>